<keyword evidence="1" id="KW-1133">Transmembrane helix</keyword>
<feature type="transmembrane region" description="Helical" evidence="1">
    <location>
        <begin position="155"/>
        <end position="173"/>
    </location>
</feature>
<dbReference type="GO" id="GO:0008643">
    <property type="term" value="P:carbohydrate transport"/>
    <property type="evidence" value="ECO:0007669"/>
    <property type="project" value="InterPro"/>
</dbReference>
<keyword evidence="1" id="KW-0812">Transmembrane</keyword>
<dbReference type="Proteomes" id="UP000005384">
    <property type="component" value="Unassembled WGS sequence"/>
</dbReference>
<feature type="transmembrane region" description="Helical" evidence="1">
    <location>
        <begin position="264"/>
        <end position="289"/>
    </location>
</feature>
<feature type="transmembrane region" description="Helical" evidence="1">
    <location>
        <begin position="325"/>
        <end position="349"/>
    </location>
</feature>
<dbReference type="InterPro" id="IPR036259">
    <property type="entry name" value="MFS_trans_sf"/>
</dbReference>
<organism evidence="2 3">
    <name type="scientific">Hungatella hathewayi WAL-18680</name>
    <dbReference type="NCBI Taxonomy" id="742737"/>
    <lineage>
        <taxon>Bacteria</taxon>
        <taxon>Bacillati</taxon>
        <taxon>Bacillota</taxon>
        <taxon>Clostridia</taxon>
        <taxon>Lachnospirales</taxon>
        <taxon>Lachnospiraceae</taxon>
        <taxon>Hungatella</taxon>
    </lineage>
</organism>
<dbReference type="HOGENOM" id="CLU_027408_0_1_9"/>
<reference evidence="2 3" key="1">
    <citation type="submission" date="2011-08" db="EMBL/GenBank/DDBJ databases">
        <title>The Genome Sequence of Clostridium hathewayi WAL-18680.</title>
        <authorList>
            <consortium name="The Broad Institute Genome Sequencing Platform"/>
            <person name="Earl A."/>
            <person name="Ward D."/>
            <person name="Feldgarden M."/>
            <person name="Gevers D."/>
            <person name="Finegold S.M."/>
            <person name="Summanen P.H."/>
            <person name="Molitoris D.R."/>
            <person name="Song M."/>
            <person name="Daigneault M."/>
            <person name="Allen-Vercoe E."/>
            <person name="Young S.K."/>
            <person name="Zeng Q."/>
            <person name="Gargeya S."/>
            <person name="Fitzgerald M."/>
            <person name="Haas B."/>
            <person name="Abouelleil A."/>
            <person name="Alvarado L."/>
            <person name="Arachchi H.M."/>
            <person name="Berlin A."/>
            <person name="Brown A."/>
            <person name="Chapman S.B."/>
            <person name="Chen Z."/>
            <person name="Dunbar C."/>
            <person name="Freedman E."/>
            <person name="Gearin G."/>
            <person name="Gellesch M."/>
            <person name="Goldberg J."/>
            <person name="Griggs A."/>
            <person name="Gujja S."/>
            <person name="Heiman D."/>
            <person name="Howarth C."/>
            <person name="Larson L."/>
            <person name="Lui A."/>
            <person name="MacDonald P.J.P."/>
            <person name="Montmayeur A."/>
            <person name="Murphy C."/>
            <person name="Neiman D."/>
            <person name="Pearson M."/>
            <person name="Priest M."/>
            <person name="Roberts A."/>
            <person name="Saif S."/>
            <person name="Shea T."/>
            <person name="Shenoy N."/>
            <person name="Sisk P."/>
            <person name="Stolte C."/>
            <person name="Sykes S."/>
            <person name="Wortman J."/>
            <person name="Nusbaum C."/>
            <person name="Birren B."/>
        </authorList>
    </citation>
    <scope>NUCLEOTIDE SEQUENCE [LARGE SCALE GENOMIC DNA]</scope>
    <source>
        <strain evidence="2 3">WAL-18680</strain>
    </source>
</reference>
<feature type="transmembrane region" description="Helical" evidence="1">
    <location>
        <begin position="411"/>
        <end position="434"/>
    </location>
</feature>
<evidence type="ECO:0000256" key="1">
    <source>
        <dbReference type="SAM" id="Phobius"/>
    </source>
</evidence>
<dbReference type="InterPro" id="IPR001927">
    <property type="entry name" value="Na/Gal_symport"/>
</dbReference>
<keyword evidence="3" id="KW-1185">Reference proteome</keyword>
<dbReference type="PANTHER" id="PTHR11328:SF24">
    <property type="entry name" value="MAJOR FACILITATOR SUPERFAMILY (MFS) PROFILE DOMAIN-CONTAINING PROTEIN"/>
    <property type="match status" value="1"/>
</dbReference>
<dbReference type="PATRIC" id="fig|742737.3.peg.3394"/>
<dbReference type="SUPFAM" id="SSF103473">
    <property type="entry name" value="MFS general substrate transporter"/>
    <property type="match status" value="1"/>
</dbReference>
<keyword evidence="1" id="KW-0472">Membrane</keyword>
<protein>
    <recommendedName>
        <fullName evidence="4">Major facilitator superfamily (MFS) profile domain-containing protein</fullName>
    </recommendedName>
</protein>
<dbReference type="Pfam" id="PF13347">
    <property type="entry name" value="MFS_2"/>
    <property type="match status" value="1"/>
</dbReference>
<dbReference type="EMBL" id="ADLN01000092">
    <property type="protein sequence ID" value="EHI58723.1"/>
    <property type="molecule type" value="Genomic_DNA"/>
</dbReference>
<evidence type="ECO:0000313" key="2">
    <source>
        <dbReference type="EMBL" id="EHI58723.1"/>
    </source>
</evidence>
<dbReference type="OrthoDB" id="9764596at2"/>
<dbReference type="NCBIfam" id="TIGR00792">
    <property type="entry name" value="gph"/>
    <property type="match status" value="1"/>
</dbReference>
<evidence type="ECO:0000313" key="3">
    <source>
        <dbReference type="Proteomes" id="UP000005384"/>
    </source>
</evidence>
<dbReference type="RefSeq" id="WP_006781396.1">
    <property type="nucleotide sequence ID" value="NZ_CP040506.1"/>
</dbReference>
<evidence type="ECO:0008006" key="4">
    <source>
        <dbReference type="Google" id="ProtNLM"/>
    </source>
</evidence>
<feature type="transmembrane region" description="Helical" evidence="1">
    <location>
        <begin position="185"/>
        <end position="206"/>
    </location>
</feature>
<dbReference type="GO" id="GO:0006814">
    <property type="term" value="P:sodium ion transport"/>
    <property type="evidence" value="ECO:0007669"/>
    <property type="project" value="InterPro"/>
</dbReference>
<feature type="transmembrane region" description="Helical" evidence="1">
    <location>
        <begin position="301"/>
        <end position="319"/>
    </location>
</feature>
<gene>
    <name evidence="2" type="ORF">HMPREF9473_03416</name>
</gene>
<dbReference type="GO" id="GO:0015293">
    <property type="term" value="F:symporter activity"/>
    <property type="evidence" value="ECO:0007669"/>
    <property type="project" value="InterPro"/>
</dbReference>
<dbReference type="Gene3D" id="1.20.1250.20">
    <property type="entry name" value="MFS general substrate transporter like domains"/>
    <property type="match status" value="2"/>
</dbReference>
<feature type="transmembrane region" description="Helical" evidence="1">
    <location>
        <begin position="113"/>
        <end position="134"/>
    </location>
</feature>
<feature type="transmembrane region" description="Helical" evidence="1">
    <location>
        <begin position="378"/>
        <end position="399"/>
    </location>
</feature>
<dbReference type="InterPro" id="IPR039672">
    <property type="entry name" value="MFS_2"/>
</dbReference>
<sequence length="458" mass="50548">METKKFGIRDQIGYVCGDMAGSFVNLYVDAFFLTFCTYVLGIKATWMGTLFLFARLWDAFNDPMIGSLPDRWQIGKSGDKFKPYIRIAMIPLAVSGLLCFTDVSSFGSVAKHVWVAVAYIFYGMSYTGTSMPYGSMASVITNDPIERTKLSRARSIGGTIVGIGGLSLVPQFIFNKAGDVVPSGFMKVAIVFGALSLLSYVLLLRLTTERVRQPRVEGQKFNYGKVLGNVVKNRPMLGVMLATVGSLLYITGNSQLGSFLYKEYYHAPQVLTLVSLISVPIMLIFFPIIPKLSQKFGKRNVILFCSSYNLVISAILFLVPIPNVYLFLILNTLAVSGQTAFTMLIWAFVTDCIDYSEYQTGERSDGSMYSIYTFSRKIGSTLASTVASFSLGAIGYISGIEAQTETVAHSIRYLCTGIPVVTCILELIGIGVVYNLTKEKTNEMYAELNRRRDAESRA</sequence>
<feature type="transmembrane region" description="Helical" evidence="1">
    <location>
        <begin position="235"/>
        <end position="252"/>
    </location>
</feature>
<dbReference type="AlphaFoldDB" id="G5IIT8"/>
<name>G5IIT8_9FIRM</name>
<comment type="caution">
    <text evidence="2">The sequence shown here is derived from an EMBL/GenBank/DDBJ whole genome shotgun (WGS) entry which is preliminary data.</text>
</comment>
<accession>G5IIT8</accession>
<proteinExistence type="predicted"/>
<feature type="transmembrane region" description="Helical" evidence="1">
    <location>
        <begin position="30"/>
        <end position="54"/>
    </location>
</feature>
<dbReference type="PANTHER" id="PTHR11328">
    <property type="entry name" value="MAJOR FACILITATOR SUPERFAMILY DOMAIN-CONTAINING PROTEIN"/>
    <property type="match status" value="1"/>
</dbReference>
<dbReference type="GO" id="GO:0005886">
    <property type="term" value="C:plasma membrane"/>
    <property type="evidence" value="ECO:0007669"/>
    <property type="project" value="TreeGrafter"/>
</dbReference>